<organism evidence="2 3">
    <name type="scientific">Opisthorchis viverrini</name>
    <name type="common">Southeast Asian liver fluke</name>
    <dbReference type="NCBI Taxonomy" id="6198"/>
    <lineage>
        <taxon>Eukaryota</taxon>
        <taxon>Metazoa</taxon>
        <taxon>Spiralia</taxon>
        <taxon>Lophotrochozoa</taxon>
        <taxon>Platyhelminthes</taxon>
        <taxon>Trematoda</taxon>
        <taxon>Digenea</taxon>
        <taxon>Opisthorchiida</taxon>
        <taxon>Opisthorchiata</taxon>
        <taxon>Opisthorchiidae</taxon>
        <taxon>Opisthorchis</taxon>
    </lineage>
</organism>
<dbReference type="Gene3D" id="3.10.10.10">
    <property type="entry name" value="HIV Type 1 Reverse Transcriptase, subunit A, domain 1"/>
    <property type="match status" value="1"/>
</dbReference>
<dbReference type="Pfam" id="PF03564">
    <property type="entry name" value="DUF1759"/>
    <property type="match status" value="1"/>
</dbReference>
<keyword evidence="3" id="KW-1185">Reference proteome</keyword>
<dbReference type="InterPro" id="IPR008042">
    <property type="entry name" value="Retrotrans_Pao"/>
</dbReference>
<dbReference type="Pfam" id="PF05380">
    <property type="entry name" value="Peptidase_A17"/>
    <property type="match status" value="1"/>
</dbReference>
<dbReference type="EMBL" id="KL596795">
    <property type="protein sequence ID" value="KER24838.1"/>
    <property type="molecule type" value="Genomic_DNA"/>
</dbReference>
<reference evidence="2 3" key="1">
    <citation type="submission" date="2013-11" db="EMBL/GenBank/DDBJ databases">
        <title>Opisthorchis viverrini - life in the bile duct.</title>
        <authorList>
            <person name="Young N.D."/>
            <person name="Nagarajan N."/>
            <person name="Lin S.J."/>
            <person name="Korhonen P.K."/>
            <person name="Jex A.R."/>
            <person name="Hall R.S."/>
            <person name="Safavi-Hemami H."/>
            <person name="Kaewkong W."/>
            <person name="Bertrand D."/>
            <person name="Gao S."/>
            <person name="Seet Q."/>
            <person name="Wongkham S."/>
            <person name="Teh B.T."/>
            <person name="Wongkham C."/>
            <person name="Intapan P.M."/>
            <person name="Maleewong W."/>
            <person name="Yang X."/>
            <person name="Hu M."/>
            <person name="Wang Z."/>
            <person name="Hofmann A."/>
            <person name="Sternberg P.W."/>
            <person name="Tan P."/>
            <person name="Wang J."/>
            <person name="Gasser R.B."/>
        </authorList>
    </citation>
    <scope>NUCLEOTIDE SEQUENCE [LARGE SCALE GENOMIC DNA]</scope>
</reference>
<protein>
    <recommendedName>
        <fullName evidence="4">Peptidase aspartic putative domain-containing protein</fullName>
    </recommendedName>
</protein>
<dbReference type="Proteomes" id="UP000054324">
    <property type="component" value="Unassembled WGS sequence"/>
</dbReference>
<dbReference type="OrthoDB" id="6283332at2759"/>
<evidence type="ECO:0000313" key="2">
    <source>
        <dbReference type="EMBL" id="KER24838.1"/>
    </source>
</evidence>
<evidence type="ECO:0000256" key="1">
    <source>
        <dbReference type="SAM" id="MobiDB-lite"/>
    </source>
</evidence>
<feature type="compositionally biased region" description="Basic and acidic residues" evidence="1">
    <location>
        <begin position="20"/>
        <end position="30"/>
    </location>
</feature>
<dbReference type="CTD" id="20321747"/>
<dbReference type="InterPro" id="IPR043128">
    <property type="entry name" value="Rev_trsase/Diguanyl_cyclase"/>
</dbReference>
<feature type="compositionally biased region" description="Basic and acidic residues" evidence="1">
    <location>
        <begin position="60"/>
        <end position="69"/>
    </location>
</feature>
<dbReference type="GeneID" id="20321747"/>
<accession>A0A074ZCE8</accession>
<dbReference type="STRING" id="6198.A0A074ZCE8"/>
<dbReference type="SUPFAM" id="SSF56672">
    <property type="entry name" value="DNA/RNA polymerases"/>
    <property type="match status" value="1"/>
</dbReference>
<feature type="region of interest" description="Disordered" evidence="1">
    <location>
        <begin position="1"/>
        <end position="30"/>
    </location>
</feature>
<dbReference type="RefSeq" id="XP_009171389.1">
    <property type="nucleotide sequence ID" value="XM_009173125.1"/>
</dbReference>
<evidence type="ECO:0008006" key="4">
    <source>
        <dbReference type="Google" id="ProtNLM"/>
    </source>
</evidence>
<sequence length="1106" mass="125757">MSQSDDGLRPPVLSRNASPTERDAVHSSDNRHMELELARLRIRELEIQLELQKLSEAKAKRNNQDECDSHTQLQSDPADSKSIAFALERRLELPKRELQRFSGNPKDYWAFMKAFSSTIEDRTRDDEARLGYLIQYCDGEAKRRIEHCTVLRPNEGYGLAKEILRKRFGQNYMVARAFIDDLITGPTIKDGDSSALSDLAQQLTVCEVTLREMDYSSDLNSQHTIQTIVRRLPSRLRFKWAKAVANIRREDREPEVTDLTAFIEARVDSLCSDYGELALSLASEERARKRPPLSGQMHGRNIHSTQTLAPRAGIDPRCGVCGEAHYPDQCARFIAESPEKRREIVMRRKLCNLCLRPNHVAKFCRSRTVCSLNGCNGPHHHLLHLNVVQNDEEPSVSSHHTSLHHSDQAFPRVSSRGVALAVIPVIVRNGARTISTCAFLDSGSDSSFISQALATRLNLRGQHTKLTLKTLTDDKTLQSAEVRFDLDCPGSKESICVQRAWVVKNLPKINRIVPNHYQLARWAHLKDVPFDKYNDTEIGILLGSDVPKAHWIEEQRKGTPDEPFAIKTPLGWTLMGPLYKCGTQHSFVNHTTICEFEKNLERFYQQDMLDPGPTKDKEMSVLDRRALTTMQNTVIFKDGHYEIALPWLTDPYSLPDNKSAVFRRLSQLRRRLLQCDELRERYCEVMSEYLKQSHAERAQESSLGFKWYLPHHPVFHPMKPGKLRIVFDCAAAFRGFSLNESLMSGPDLNNSLIGVLLRFRRERIAVMADIQAMFHQVRVPEEDRNALRFLWWDNEKLEGPPLEYRMCVHLFGAKSSPSCAAFALNRAIIDKGKSYDVDVVEEAKQCFYVDDCLFSARTIDEARTYAGQLKSMLADGGFNLSKWVSNDLRVLKLLPESDCAVDCVQLSLNEPSLHRTLGLNWNLKEDSYRFHVQTMTSLATRRNILSYVSSFFDPLGYLSPVILTAKLLLQRLCKLKFEWDQIIEGVELDLWLKWSRSIQLIQNVVIPRCIKGPGFYSTTQFDLHVFSDASDSGYGAVAYFLLTKQNGETCCRLVLAKARVAPIKTTTMPRLELVAAVVAAKLAKQIQVDSGVVISSTTLWTDSSSH</sequence>
<name>A0A074ZCE8_OPIVI</name>
<dbReference type="PANTHER" id="PTHR47331">
    <property type="entry name" value="PHD-TYPE DOMAIN-CONTAINING PROTEIN"/>
    <property type="match status" value="1"/>
</dbReference>
<dbReference type="CDD" id="cd01644">
    <property type="entry name" value="RT_pepA17"/>
    <property type="match status" value="1"/>
</dbReference>
<dbReference type="KEGG" id="ovi:T265_07568"/>
<dbReference type="Gene3D" id="3.30.70.270">
    <property type="match status" value="1"/>
</dbReference>
<dbReference type="AlphaFoldDB" id="A0A074ZCE8"/>
<proteinExistence type="predicted"/>
<dbReference type="InterPro" id="IPR005312">
    <property type="entry name" value="DUF1759"/>
</dbReference>
<dbReference type="PANTHER" id="PTHR47331:SF1">
    <property type="entry name" value="GAG-LIKE PROTEIN"/>
    <property type="match status" value="1"/>
</dbReference>
<evidence type="ECO:0000313" key="3">
    <source>
        <dbReference type="Proteomes" id="UP000054324"/>
    </source>
</evidence>
<feature type="region of interest" description="Disordered" evidence="1">
    <location>
        <begin position="60"/>
        <end position="79"/>
    </location>
</feature>
<gene>
    <name evidence="2" type="ORF">T265_07568</name>
</gene>
<dbReference type="InterPro" id="IPR043502">
    <property type="entry name" value="DNA/RNA_pol_sf"/>
</dbReference>